<sequence length="53" mass="6265">ENDDEVVNQPEPEEEKTSDKVKEFFRKIAGDDMEVDWIELKEILDYAMRAATF</sequence>
<gene>
    <name evidence="1" type="ORF">L9F63_026594</name>
</gene>
<reference evidence="1" key="2">
    <citation type="submission" date="2023-05" db="EMBL/GenBank/DDBJ databases">
        <authorList>
            <person name="Fouks B."/>
        </authorList>
    </citation>
    <scope>NUCLEOTIDE SEQUENCE</scope>
    <source>
        <strain evidence="1">Stay&amp;Tobe</strain>
        <tissue evidence="1">Testes</tissue>
    </source>
</reference>
<evidence type="ECO:0000313" key="2">
    <source>
        <dbReference type="Proteomes" id="UP001233999"/>
    </source>
</evidence>
<protein>
    <submittedName>
        <fullName evidence="1">Uncharacterized protein</fullName>
    </submittedName>
</protein>
<accession>A0AAD8ER98</accession>
<organism evidence="1 2">
    <name type="scientific">Diploptera punctata</name>
    <name type="common">Pacific beetle cockroach</name>
    <dbReference type="NCBI Taxonomy" id="6984"/>
    <lineage>
        <taxon>Eukaryota</taxon>
        <taxon>Metazoa</taxon>
        <taxon>Ecdysozoa</taxon>
        <taxon>Arthropoda</taxon>
        <taxon>Hexapoda</taxon>
        <taxon>Insecta</taxon>
        <taxon>Pterygota</taxon>
        <taxon>Neoptera</taxon>
        <taxon>Polyneoptera</taxon>
        <taxon>Dictyoptera</taxon>
        <taxon>Blattodea</taxon>
        <taxon>Blaberoidea</taxon>
        <taxon>Blaberidae</taxon>
        <taxon>Diplopterinae</taxon>
        <taxon>Diploptera</taxon>
    </lineage>
</organism>
<evidence type="ECO:0000313" key="1">
    <source>
        <dbReference type="EMBL" id="KAJ9598872.1"/>
    </source>
</evidence>
<dbReference type="Gene3D" id="1.10.238.10">
    <property type="entry name" value="EF-hand"/>
    <property type="match status" value="1"/>
</dbReference>
<dbReference type="EMBL" id="JASPKZ010000926">
    <property type="protein sequence ID" value="KAJ9598872.1"/>
    <property type="molecule type" value="Genomic_DNA"/>
</dbReference>
<name>A0AAD8ER98_DIPPU</name>
<dbReference type="Proteomes" id="UP001233999">
    <property type="component" value="Unassembled WGS sequence"/>
</dbReference>
<feature type="non-terminal residue" evidence="1">
    <location>
        <position position="53"/>
    </location>
</feature>
<dbReference type="AlphaFoldDB" id="A0AAD8ER98"/>
<feature type="non-terminal residue" evidence="1">
    <location>
        <position position="1"/>
    </location>
</feature>
<reference evidence="1" key="1">
    <citation type="journal article" date="2023" name="IScience">
        <title>Live-bearing cockroach genome reveals convergent evolutionary mechanisms linked to viviparity in insects and beyond.</title>
        <authorList>
            <person name="Fouks B."/>
            <person name="Harrison M.C."/>
            <person name="Mikhailova A.A."/>
            <person name="Marchal E."/>
            <person name="English S."/>
            <person name="Carruthers M."/>
            <person name="Jennings E.C."/>
            <person name="Chiamaka E.L."/>
            <person name="Frigard R.A."/>
            <person name="Pippel M."/>
            <person name="Attardo G.M."/>
            <person name="Benoit J.B."/>
            <person name="Bornberg-Bauer E."/>
            <person name="Tobe S.S."/>
        </authorList>
    </citation>
    <scope>NUCLEOTIDE SEQUENCE</scope>
    <source>
        <strain evidence="1">Stay&amp;Tobe</strain>
    </source>
</reference>
<comment type="caution">
    <text evidence="1">The sequence shown here is derived from an EMBL/GenBank/DDBJ whole genome shotgun (WGS) entry which is preliminary data.</text>
</comment>
<keyword evidence="2" id="KW-1185">Reference proteome</keyword>
<proteinExistence type="predicted"/>